<dbReference type="Gene3D" id="3.40.50.150">
    <property type="entry name" value="Vaccinia Virus protein VP39"/>
    <property type="match status" value="1"/>
</dbReference>
<dbReference type="InterPro" id="IPR029063">
    <property type="entry name" value="SAM-dependent_MTases_sf"/>
</dbReference>
<keyword evidence="3" id="KW-0949">S-adenosyl-L-methionine</keyword>
<name>A0ABV6UX68_9ACTN</name>
<evidence type="ECO:0000256" key="3">
    <source>
        <dbReference type="ARBA" id="ARBA00022691"/>
    </source>
</evidence>
<reference evidence="5 6" key="1">
    <citation type="submission" date="2024-09" db="EMBL/GenBank/DDBJ databases">
        <authorList>
            <person name="Lee S.D."/>
        </authorList>
    </citation>
    <scope>NUCLEOTIDE SEQUENCE [LARGE SCALE GENOMIC DNA]</scope>
    <source>
        <strain evidence="5 6">N1-5</strain>
    </source>
</reference>
<dbReference type="PANTHER" id="PTHR43464">
    <property type="entry name" value="METHYLTRANSFERASE"/>
    <property type="match status" value="1"/>
</dbReference>
<accession>A0ABV6UX68</accession>
<dbReference type="PANTHER" id="PTHR43464:SF19">
    <property type="entry name" value="UBIQUINONE BIOSYNTHESIS O-METHYLTRANSFERASE, MITOCHONDRIAL"/>
    <property type="match status" value="1"/>
</dbReference>
<feature type="domain" description="Methyltransferase" evidence="4">
    <location>
        <begin position="51"/>
        <end position="146"/>
    </location>
</feature>
<organism evidence="5 6">
    <name type="scientific">Streptacidiphilus cavernicola</name>
    <dbReference type="NCBI Taxonomy" id="3342716"/>
    <lineage>
        <taxon>Bacteria</taxon>
        <taxon>Bacillati</taxon>
        <taxon>Actinomycetota</taxon>
        <taxon>Actinomycetes</taxon>
        <taxon>Kitasatosporales</taxon>
        <taxon>Streptomycetaceae</taxon>
        <taxon>Streptacidiphilus</taxon>
    </lineage>
</organism>
<keyword evidence="2" id="KW-0808">Transferase</keyword>
<evidence type="ECO:0000259" key="4">
    <source>
        <dbReference type="Pfam" id="PF13649"/>
    </source>
</evidence>
<dbReference type="RefSeq" id="WP_051726345.1">
    <property type="nucleotide sequence ID" value="NZ_JBHEZZ010000026.1"/>
</dbReference>
<gene>
    <name evidence="5" type="ORF">ACEZDJ_32725</name>
</gene>
<evidence type="ECO:0000256" key="1">
    <source>
        <dbReference type="ARBA" id="ARBA00022603"/>
    </source>
</evidence>
<dbReference type="Pfam" id="PF13649">
    <property type="entry name" value="Methyltransf_25"/>
    <property type="match status" value="1"/>
</dbReference>
<sequence length="236" mass="26850">MGTDDRIQVIERVFQGEADEWHQLARRYQTRYDEMLGELVSRVRVPSGARILDLGCGSGVLAEIMLERFPDSQVTLLDLSSNMIAAAERRLERFGSRASFVEGRFEDMPEGPFDAVVSTLALHHLGTDEEKRTQYARILGSLTPGGSFWQGEYVLSSSPEDSELNEDAWADWLRTKDFSEEEVLQLRERVGHNDRPAPLVDQLRWLDELGFTRVDCTWRYIKFAVFGGHAPGRPNS</sequence>
<evidence type="ECO:0000256" key="2">
    <source>
        <dbReference type="ARBA" id="ARBA00022679"/>
    </source>
</evidence>
<dbReference type="EMBL" id="JBHEZZ010000026">
    <property type="protein sequence ID" value="MFC1406069.1"/>
    <property type="molecule type" value="Genomic_DNA"/>
</dbReference>
<evidence type="ECO:0000313" key="6">
    <source>
        <dbReference type="Proteomes" id="UP001592528"/>
    </source>
</evidence>
<keyword evidence="1" id="KW-0489">Methyltransferase</keyword>
<evidence type="ECO:0000313" key="5">
    <source>
        <dbReference type="EMBL" id="MFC1406069.1"/>
    </source>
</evidence>
<dbReference type="SUPFAM" id="SSF53335">
    <property type="entry name" value="S-adenosyl-L-methionine-dependent methyltransferases"/>
    <property type="match status" value="1"/>
</dbReference>
<keyword evidence="6" id="KW-1185">Reference proteome</keyword>
<dbReference type="CDD" id="cd02440">
    <property type="entry name" value="AdoMet_MTases"/>
    <property type="match status" value="1"/>
</dbReference>
<dbReference type="InterPro" id="IPR041698">
    <property type="entry name" value="Methyltransf_25"/>
</dbReference>
<protein>
    <submittedName>
        <fullName evidence="5">Trans-aconitate 2-methyltransferase</fullName>
    </submittedName>
</protein>
<proteinExistence type="predicted"/>
<comment type="caution">
    <text evidence="5">The sequence shown here is derived from an EMBL/GenBank/DDBJ whole genome shotgun (WGS) entry which is preliminary data.</text>
</comment>
<dbReference type="Proteomes" id="UP001592528">
    <property type="component" value="Unassembled WGS sequence"/>
</dbReference>